<evidence type="ECO:0000256" key="5">
    <source>
        <dbReference type="SAM" id="Phobius"/>
    </source>
</evidence>
<dbReference type="InterPro" id="IPR009915">
    <property type="entry name" value="NnrU_dom"/>
</dbReference>
<keyword evidence="4 5" id="KW-0472">Membrane</keyword>
<feature type="transmembrane region" description="Helical" evidence="5">
    <location>
        <begin position="143"/>
        <end position="159"/>
    </location>
</feature>
<reference evidence="7" key="1">
    <citation type="submission" date="2021-05" db="EMBL/GenBank/DDBJ databases">
        <title>Genome of Sphingobium sp. strain.</title>
        <authorList>
            <person name="Fan R."/>
        </authorList>
    </citation>
    <scope>NUCLEOTIDE SEQUENCE</scope>
    <source>
        <strain evidence="7">H33</strain>
    </source>
</reference>
<dbReference type="Proteomes" id="UP001138757">
    <property type="component" value="Unassembled WGS sequence"/>
</dbReference>
<sequence>MTTVTELVLAMTSFVGTHLIMSHPLRAPLVSRLGDRGFLGLYSLISFATLGWVIYAVMTLPPQAPAWVAGRAVWHGLAVVMLLAAILLVGSLIGNPAMVDPTGSPRFPQNARGVMAITRHPMMWSFILWASVHAGVWGSPSNLILSAGIGGLALIGALGQDAKKRRMLGQPWREWESKTSFVPFAALISGRASWRAAIPGMVPLIGGLLVWLGATWLHPALGGPPVGPWLWTG</sequence>
<dbReference type="GO" id="GO:0016020">
    <property type="term" value="C:membrane"/>
    <property type="evidence" value="ECO:0007669"/>
    <property type="project" value="UniProtKB-SubCell"/>
</dbReference>
<evidence type="ECO:0000256" key="1">
    <source>
        <dbReference type="ARBA" id="ARBA00004141"/>
    </source>
</evidence>
<organism evidence="7 8">
    <name type="scientific">Sphingobium nicotianae</name>
    <dbReference type="NCBI Taxonomy" id="2782607"/>
    <lineage>
        <taxon>Bacteria</taxon>
        <taxon>Pseudomonadati</taxon>
        <taxon>Pseudomonadota</taxon>
        <taxon>Alphaproteobacteria</taxon>
        <taxon>Sphingomonadales</taxon>
        <taxon>Sphingomonadaceae</taxon>
        <taxon>Sphingobium</taxon>
    </lineage>
</organism>
<dbReference type="Gene3D" id="1.20.120.1630">
    <property type="match status" value="1"/>
</dbReference>
<comment type="subcellular location">
    <subcellularLocation>
        <location evidence="1">Membrane</location>
        <topology evidence="1">Multi-pass membrane protein</topology>
    </subcellularLocation>
</comment>
<feature type="transmembrane region" description="Helical" evidence="5">
    <location>
        <begin position="72"/>
        <end position="93"/>
    </location>
</feature>
<protein>
    <submittedName>
        <fullName evidence="7">MFS transporter</fullName>
    </submittedName>
</protein>
<comment type="caution">
    <text evidence="7">The sequence shown here is derived from an EMBL/GenBank/DDBJ whole genome shotgun (WGS) entry which is preliminary data.</text>
</comment>
<name>A0A9X1DFF2_9SPHN</name>
<dbReference type="Pfam" id="PF07298">
    <property type="entry name" value="NnrU"/>
    <property type="match status" value="1"/>
</dbReference>
<keyword evidence="8" id="KW-1185">Reference proteome</keyword>
<evidence type="ECO:0000256" key="2">
    <source>
        <dbReference type="ARBA" id="ARBA00022692"/>
    </source>
</evidence>
<keyword evidence="2 5" id="KW-0812">Transmembrane</keyword>
<feature type="transmembrane region" description="Helical" evidence="5">
    <location>
        <begin position="6"/>
        <end position="25"/>
    </location>
</feature>
<evidence type="ECO:0000259" key="6">
    <source>
        <dbReference type="Pfam" id="PF07298"/>
    </source>
</evidence>
<evidence type="ECO:0000256" key="3">
    <source>
        <dbReference type="ARBA" id="ARBA00022989"/>
    </source>
</evidence>
<proteinExistence type="predicted"/>
<keyword evidence="3 5" id="KW-1133">Transmembrane helix</keyword>
<evidence type="ECO:0000256" key="4">
    <source>
        <dbReference type="ARBA" id="ARBA00023136"/>
    </source>
</evidence>
<feature type="domain" description="NnrU" evidence="6">
    <location>
        <begin position="7"/>
        <end position="223"/>
    </location>
</feature>
<gene>
    <name evidence="7" type="ORF">KK488_16255</name>
</gene>
<dbReference type="EMBL" id="JAHGAW010000011">
    <property type="protein sequence ID" value="MBT2188508.1"/>
    <property type="molecule type" value="Genomic_DNA"/>
</dbReference>
<dbReference type="AlphaFoldDB" id="A0A9X1DFF2"/>
<accession>A0A9X1DFF2</accession>
<evidence type="ECO:0000313" key="8">
    <source>
        <dbReference type="Proteomes" id="UP001138757"/>
    </source>
</evidence>
<feature type="transmembrane region" description="Helical" evidence="5">
    <location>
        <begin position="196"/>
        <end position="217"/>
    </location>
</feature>
<dbReference type="RefSeq" id="WP_214624761.1">
    <property type="nucleotide sequence ID" value="NZ_JAHGAW010000011.1"/>
</dbReference>
<feature type="transmembrane region" description="Helical" evidence="5">
    <location>
        <begin position="37"/>
        <end position="60"/>
    </location>
</feature>
<evidence type="ECO:0000313" key="7">
    <source>
        <dbReference type="EMBL" id="MBT2188508.1"/>
    </source>
</evidence>